<dbReference type="CDD" id="cd03228">
    <property type="entry name" value="ABCC_MRP_Like"/>
    <property type="match status" value="1"/>
</dbReference>
<dbReference type="Proteomes" id="UP001163203">
    <property type="component" value="Chromosome"/>
</dbReference>
<evidence type="ECO:0000256" key="5">
    <source>
        <dbReference type="ARBA" id="ARBA00022989"/>
    </source>
</evidence>
<evidence type="ECO:0000256" key="2">
    <source>
        <dbReference type="ARBA" id="ARBA00022692"/>
    </source>
</evidence>
<feature type="transmembrane region" description="Helical" evidence="8">
    <location>
        <begin position="303"/>
        <end position="325"/>
    </location>
</feature>
<dbReference type="SUPFAM" id="SSF90123">
    <property type="entry name" value="ABC transporter transmembrane region"/>
    <property type="match status" value="1"/>
</dbReference>
<accession>A0ABY7AWA7</accession>
<sequence>MTTETADPPSHRENSSSDGEPLIGIDNLATPDWALAGQRVLSAGWWQAVRSLPVAVAVVVRLAWRTAPWLTALAAGVHVVSGGVTAFGLLATANVFAALLSEGPTPARVLDSFPALMVVVASYAARAGLDSAVAAVEGTLRPRVAMAADNEVTTALVGVRLLAFEDADFRELARKGERFGVRSIESSVSSIADLLASLVALAAAVVTAAVLDPWLAPTLLLAAVADGWAAAKVAKLRYRHFLRVVTRDLRKAVIEEAATSRTLALERHALTLQQPLLGEYRRIAASLVRDEVRLAHRSTLVRLVGRAAAGVGTGAAYLVLGFLLYTGQLPLALAGTAALAMRTSATALSNTMNAINFLYEDSFYIDIYLRLLGEARRRRQSRSAITAPASPRRIRLEGVSFTYPGQDKPVLENVTITLHRGEIVALVGENGSGKSTLAKILTGLYPPTEGTVFWDDTDLATADPASIHSRIAVIAQDPARWPMTAYRNITVGRLDRRDPAHRAWHAAVSQSGADEVLAALPDGADTLLSRHFNTAQDLSGGQWQRLGIARGLYRDAPVLVADEPTAALDAKAEARVFQALGNAATHGEDRITVMITHRLANVRTADRILVLDQGRLVEHGTHEQLLAGTGPYRELYRIQAGAYQAGNAGA</sequence>
<protein>
    <submittedName>
        <fullName evidence="10">ATP-binding cassette domain-containing protein</fullName>
    </submittedName>
</protein>
<dbReference type="InterPro" id="IPR027417">
    <property type="entry name" value="P-loop_NTPase"/>
</dbReference>
<dbReference type="InterPro" id="IPR003439">
    <property type="entry name" value="ABC_transporter-like_ATP-bd"/>
</dbReference>
<evidence type="ECO:0000313" key="10">
    <source>
        <dbReference type="EMBL" id="WAL63980.1"/>
    </source>
</evidence>
<dbReference type="Pfam" id="PF00005">
    <property type="entry name" value="ABC_tran"/>
    <property type="match status" value="1"/>
</dbReference>
<evidence type="ECO:0000256" key="8">
    <source>
        <dbReference type="SAM" id="Phobius"/>
    </source>
</evidence>
<reference evidence="10" key="1">
    <citation type="submission" date="2022-11" db="EMBL/GenBank/DDBJ databases">
        <authorList>
            <person name="Mo P."/>
        </authorList>
    </citation>
    <scope>NUCLEOTIDE SEQUENCE</scope>
    <source>
        <strain evidence="10">HUAS 11-8</strain>
    </source>
</reference>
<evidence type="ECO:0000256" key="1">
    <source>
        <dbReference type="ARBA" id="ARBA00004651"/>
    </source>
</evidence>
<dbReference type="Gene3D" id="1.20.1560.10">
    <property type="entry name" value="ABC transporter type 1, transmembrane domain"/>
    <property type="match status" value="1"/>
</dbReference>
<evidence type="ECO:0000259" key="9">
    <source>
        <dbReference type="PROSITE" id="PS50893"/>
    </source>
</evidence>
<dbReference type="InterPro" id="IPR003593">
    <property type="entry name" value="AAA+_ATPase"/>
</dbReference>
<keyword evidence="6 8" id="KW-0472">Membrane</keyword>
<organism evidence="10 11">
    <name type="scientific">Amycolatopsis cynarae</name>
    <dbReference type="NCBI Taxonomy" id="2995223"/>
    <lineage>
        <taxon>Bacteria</taxon>
        <taxon>Bacillati</taxon>
        <taxon>Actinomycetota</taxon>
        <taxon>Actinomycetes</taxon>
        <taxon>Pseudonocardiales</taxon>
        <taxon>Pseudonocardiaceae</taxon>
        <taxon>Amycolatopsis</taxon>
    </lineage>
</organism>
<dbReference type="InterPro" id="IPR036640">
    <property type="entry name" value="ABC1_TM_sf"/>
</dbReference>
<dbReference type="GO" id="GO:0005524">
    <property type="term" value="F:ATP binding"/>
    <property type="evidence" value="ECO:0007669"/>
    <property type="project" value="UniProtKB-KW"/>
</dbReference>
<keyword evidence="11" id="KW-1185">Reference proteome</keyword>
<dbReference type="SUPFAM" id="SSF52540">
    <property type="entry name" value="P-loop containing nucleoside triphosphate hydrolases"/>
    <property type="match status" value="1"/>
</dbReference>
<dbReference type="PANTHER" id="PTHR24221">
    <property type="entry name" value="ATP-BINDING CASSETTE SUB-FAMILY B"/>
    <property type="match status" value="1"/>
</dbReference>
<feature type="transmembrane region" description="Helical" evidence="8">
    <location>
        <begin position="76"/>
        <end position="100"/>
    </location>
</feature>
<feature type="transmembrane region" description="Helical" evidence="8">
    <location>
        <begin position="188"/>
        <end position="208"/>
    </location>
</feature>
<keyword evidence="5 8" id="KW-1133">Transmembrane helix</keyword>
<evidence type="ECO:0000256" key="3">
    <source>
        <dbReference type="ARBA" id="ARBA00022741"/>
    </source>
</evidence>
<dbReference type="EMBL" id="CP113836">
    <property type="protein sequence ID" value="WAL63980.1"/>
    <property type="molecule type" value="Genomic_DNA"/>
</dbReference>
<evidence type="ECO:0000256" key="7">
    <source>
        <dbReference type="SAM" id="MobiDB-lite"/>
    </source>
</evidence>
<dbReference type="PANTHER" id="PTHR24221:SF646">
    <property type="entry name" value="HAEMOLYSIN SECRETION ATP-BINDING PROTEIN"/>
    <property type="match status" value="1"/>
</dbReference>
<proteinExistence type="predicted"/>
<keyword evidence="3" id="KW-0547">Nucleotide-binding</keyword>
<dbReference type="InterPro" id="IPR017871">
    <property type="entry name" value="ABC_transporter-like_CS"/>
</dbReference>
<feature type="domain" description="ABC transporter" evidence="9">
    <location>
        <begin position="394"/>
        <end position="638"/>
    </location>
</feature>
<comment type="subcellular location">
    <subcellularLocation>
        <location evidence="1">Cell membrane</location>
        <topology evidence="1">Multi-pass membrane protein</topology>
    </subcellularLocation>
</comment>
<dbReference type="PROSITE" id="PS50893">
    <property type="entry name" value="ABC_TRANSPORTER_2"/>
    <property type="match status" value="1"/>
</dbReference>
<evidence type="ECO:0000256" key="4">
    <source>
        <dbReference type="ARBA" id="ARBA00022840"/>
    </source>
</evidence>
<dbReference type="SMART" id="SM00382">
    <property type="entry name" value="AAA"/>
    <property type="match status" value="1"/>
</dbReference>
<evidence type="ECO:0000256" key="6">
    <source>
        <dbReference type="ARBA" id="ARBA00023136"/>
    </source>
</evidence>
<dbReference type="PROSITE" id="PS00211">
    <property type="entry name" value="ABC_TRANSPORTER_1"/>
    <property type="match status" value="1"/>
</dbReference>
<keyword evidence="2 8" id="KW-0812">Transmembrane</keyword>
<keyword evidence="4 10" id="KW-0067">ATP-binding</keyword>
<dbReference type="InterPro" id="IPR039421">
    <property type="entry name" value="Type_1_exporter"/>
</dbReference>
<gene>
    <name evidence="10" type="ORF">ORV05_23685</name>
</gene>
<dbReference type="Gene3D" id="3.40.50.300">
    <property type="entry name" value="P-loop containing nucleotide triphosphate hydrolases"/>
    <property type="match status" value="1"/>
</dbReference>
<feature type="transmembrane region" description="Helical" evidence="8">
    <location>
        <begin position="214"/>
        <end position="234"/>
    </location>
</feature>
<feature type="region of interest" description="Disordered" evidence="7">
    <location>
        <begin position="1"/>
        <end position="21"/>
    </location>
</feature>
<dbReference type="RefSeq" id="WP_268754224.1">
    <property type="nucleotide sequence ID" value="NZ_CP113836.1"/>
</dbReference>
<name>A0ABY7AWA7_9PSEU</name>
<evidence type="ECO:0000313" key="11">
    <source>
        <dbReference type="Proteomes" id="UP001163203"/>
    </source>
</evidence>